<evidence type="ECO:0000313" key="5">
    <source>
        <dbReference type="Proteomes" id="UP001607069"/>
    </source>
</evidence>
<dbReference type="Gene3D" id="3.40.50.300">
    <property type="entry name" value="P-loop containing nucleotide triphosphate hydrolases"/>
    <property type="match status" value="1"/>
</dbReference>
<evidence type="ECO:0000256" key="2">
    <source>
        <dbReference type="ARBA" id="ARBA00022840"/>
    </source>
</evidence>
<accession>A0ABW7HWG3</accession>
<dbReference type="SUPFAM" id="SSF46894">
    <property type="entry name" value="C-terminal effector domain of the bipartite response regulators"/>
    <property type="match status" value="1"/>
</dbReference>
<dbReference type="InterPro" id="IPR016032">
    <property type="entry name" value="Sig_transdc_resp-reg_C-effctor"/>
</dbReference>
<dbReference type="Gene3D" id="1.25.40.10">
    <property type="entry name" value="Tetratricopeptide repeat domain"/>
    <property type="match status" value="1"/>
</dbReference>
<dbReference type="InterPro" id="IPR000792">
    <property type="entry name" value="Tscrpt_reg_LuxR_C"/>
</dbReference>
<dbReference type="InterPro" id="IPR036388">
    <property type="entry name" value="WH-like_DNA-bd_sf"/>
</dbReference>
<dbReference type="Pfam" id="PF00196">
    <property type="entry name" value="GerE"/>
    <property type="match status" value="1"/>
</dbReference>
<protein>
    <submittedName>
        <fullName evidence="4">LuxR family transcriptional regulator</fullName>
    </submittedName>
</protein>
<dbReference type="SUPFAM" id="SSF48452">
    <property type="entry name" value="TPR-like"/>
    <property type="match status" value="1"/>
</dbReference>
<dbReference type="InterPro" id="IPR027417">
    <property type="entry name" value="P-loop_NTPase"/>
</dbReference>
<comment type="caution">
    <text evidence="4">The sequence shown here is derived from an EMBL/GenBank/DDBJ whole genome shotgun (WGS) entry which is preliminary data.</text>
</comment>
<dbReference type="PROSITE" id="PS50043">
    <property type="entry name" value="HTH_LUXR_2"/>
    <property type="match status" value="1"/>
</dbReference>
<dbReference type="Pfam" id="PF13191">
    <property type="entry name" value="AAA_16"/>
    <property type="match status" value="1"/>
</dbReference>
<evidence type="ECO:0000256" key="1">
    <source>
        <dbReference type="ARBA" id="ARBA00022741"/>
    </source>
</evidence>
<dbReference type="InterPro" id="IPR011990">
    <property type="entry name" value="TPR-like_helical_dom_sf"/>
</dbReference>
<dbReference type="Gene3D" id="1.10.10.10">
    <property type="entry name" value="Winged helix-like DNA-binding domain superfamily/Winged helix DNA-binding domain"/>
    <property type="match status" value="1"/>
</dbReference>
<evidence type="ECO:0000313" key="4">
    <source>
        <dbReference type="EMBL" id="MFH0249934.1"/>
    </source>
</evidence>
<keyword evidence="1" id="KW-0547">Nucleotide-binding</keyword>
<dbReference type="PANTHER" id="PTHR16305">
    <property type="entry name" value="TESTICULAR SOLUBLE ADENYLYL CYCLASE"/>
    <property type="match status" value="1"/>
</dbReference>
<gene>
    <name evidence="4" type="ORF">ACG5V6_17125</name>
</gene>
<keyword evidence="2" id="KW-0067">ATP-binding</keyword>
<name>A0ABW7HWG3_9ACTN</name>
<dbReference type="PRINTS" id="PR00038">
    <property type="entry name" value="HTHLUXR"/>
</dbReference>
<evidence type="ECO:0000259" key="3">
    <source>
        <dbReference type="PROSITE" id="PS50043"/>
    </source>
</evidence>
<dbReference type="SUPFAM" id="SSF52540">
    <property type="entry name" value="P-loop containing nucleoside triphosphate hydrolases"/>
    <property type="match status" value="1"/>
</dbReference>
<organism evidence="4 5">
    <name type="scientific">Streptomyces chitinivorans</name>
    <dbReference type="NCBI Taxonomy" id="1257027"/>
    <lineage>
        <taxon>Bacteria</taxon>
        <taxon>Bacillati</taxon>
        <taxon>Actinomycetota</taxon>
        <taxon>Actinomycetes</taxon>
        <taxon>Kitasatosporales</taxon>
        <taxon>Streptomycetaceae</taxon>
        <taxon>Streptomyces</taxon>
    </lineage>
</organism>
<feature type="domain" description="HTH luxR-type" evidence="3">
    <location>
        <begin position="868"/>
        <end position="932"/>
    </location>
</feature>
<sequence>MGLERETPRPALVGRGDLLDHLERTLRDHGRAALTGPPGIGKTALVAAVVRPQERRARGETVLWLAPEEEDRGIPGAGAAGLLDDVPEEILRELPRPQRAAVAVARRETEAPAAGQDRVALRLAVAQVLRLLAAEGPVLLVVDNAQWLDPDSSALLRFALHKAPPAVRALVAERQHTSPLHAENLFGHTGPRVVPVPPLGADHIAALLADHELPARLAGRIHRASGGNPRLALAIGRSLAGARTFVHHADELPPGGEARAAARHMLAEVPAEAHPTLLLAALATGPTTTVLRRAGRASAEADLAAAERAGLVTVGEDGAVAFTAKVVPATLAAEADWTQRAACHTALADAVGDPVQAVRHRALASDPRDADAEIAGELDRALEACRRRGDRALAAELGLLAAERTPAGRPQEEVARLLGAAADAARAARPDLSKRAADAILARDVPPAARLSARLAILDTAFQSLGDLDETFSHALADAGDDPSMRAAVLVRLVWKQQLADGDSVAARATAEEAYRLALAAGDRETAVLAATARARISRALGELEAEAHTEEALTVWREGLPPALRNGPRLLAYRHALFDDRLTEAREGLLTLLPELERLGTTEDLVVALRSLAEVEARQGQCAAALAHARRAVSIALEAGFSPGPLWYSAALAETAGGSFRRAADYARRSLRASQEEGDQVFVHCSLYALGRVQLAMGETALALETLGGIRDLPIAALATDPSVLRWHEELAEAYVAGGEPERAADLLAEVTPVARRLGRTTVLTALDRVRGQYLAATGDPDAGAELLRETADRFTGHGLPIEAGRTLLALARTERRRRRRAAAQAVLREAAGVFDRVGARPWARLAGGATPRGGADPFPGGPAGFTEGLAEGLTEAERRLALLVGQGASNQEAAARLFLSVKTVEARLTRIYRKLGVRGRAQLAVVVRDE</sequence>
<dbReference type="EMBL" id="JBIHMK010000064">
    <property type="protein sequence ID" value="MFH0249934.1"/>
    <property type="molecule type" value="Genomic_DNA"/>
</dbReference>
<dbReference type="CDD" id="cd06170">
    <property type="entry name" value="LuxR_C_like"/>
    <property type="match status" value="1"/>
</dbReference>
<dbReference type="Proteomes" id="UP001607069">
    <property type="component" value="Unassembled WGS sequence"/>
</dbReference>
<dbReference type="PANTHER" id="PTHR16305:SF35">
    <property type="entry name" value="TRANSCRIPTIONAL ACTIVATOR DOMAIN"/>
    <property type="match status" value="1"/>
</dbReference>
<dbReference type="RefSeq" id="WP_279950803.1">
    <property type="nucleotide sequence ID" value="NZ_BAABEN010000001.1"/>
</dbReference>
<dbReference type="InterPro" id="IPR041664">
    <property type="entry name" value="AAA_16"/>
</dbReference>
<dbReference type="SMART" id="SM00421">
    <property type="entry name" value="HTH_LUXR"/>
    <property type="match status" value="1"/>
</dbReference>
<keyword evidence="5" id="KW-1185">Reference proteome</keyword>
<proteinExistence type="predicted"/>
<reference evidence="4 5" key="1">
    <citation type="submission" date="2024-10" db="EMBL/GenBank/DDBJ databases">
        <authorList>
            <person name="Cho J.-C."/>
        </authorList>
    </citation>
    <scope>NUCLEOTIDE SEQUENCE [LARGE SCALE GENOMIC DNA]</scope>
    <source>
        <strain evidence="4 5">KCTC29696</strain>
    </source>
</reference>